<comment type="similarity">
    <text evidence="9">Belongs to the acireductone dioxygenase (ARD) family.</text>
</comment>
<organism evidence="10 11">
    <name type="scientific">Thiopseudomonas alkaliphila</name>
    <dbReference type="NCBI Taxonomy" id="1697053"/>
    <lineage>
        <taxon>Bacteria</taxon>
        <taxon>Pseudomonadati</taxon>
        <taxon>Pseudomonadota</taxon>
        <taxon>Gammaproteobacteria</taxon>
        <taxon>Pseudomonadales</taxon>
        <taxon>Pseudomonadaceae</taxon>
        <taxon>Thiopseudomonas</taxon>
    </lineage>
</organism>
<dbReference type="InterPro" id="IPR014710">
    <property type="entry name" value="RmlC-like_jellyroll"/>
</dbReference>
<comment type="catalytic activity">
    <reaction evidence="9">
        <text>1,2-dihydroxy-5-(methylsulfanyl)pent-1-en-3-one + O2 = 3-(methylsulfanyl)propanoate + CO + formate + 2 H(+)</text>
        <dbReference type="Rhea" id="RHEA:14161"/>
        <dbReference type="ChEBI" id="CHEBI:15378"/>
        <dbReference type="ChEBI" id="CHEBI:15379"/>
        <dbReference type="ChEBI" id="CHEBI:15740"/>
        <dbReference type="ChEBI" id="CHEBI:17245"/>
        <dbReference type="ChEBI" id="CHEBI:49016"/>
        <dbReference type="ChEBI" id="CHEBI:49252"/>
        <dbReference type="EC" id="1.13.11.53"/>
    </reaction>
</comment>
<dbReference type="PATRIC" id="fig|1698449.3.peg.584"/>
<dbReference type="GO" id="GO:0019284">
    <property type="term" value="P:L-methionine salvage from S-adenosylmethionine"/>
    <property type="evidence" value="ECO:0007669"/>
    <property type="project" value="InterPro"/>
</dbReference>
<evidence type="ECO:0000256" key="1">
    <source>
        <dbReference type="ARBA" id="ARBA00000428"/>
    </source>
</evidence>
<protein>
    <recommendedName>
        <fullName evidence="9">Acireductone dioxygenase</fullName>
    </recommendedName>
    <alternativeName>
        <fullName evidence="9">1,2-dihydroxy-3-keto-5-methylthiopentene dioxygenase</fullName>
        <shortName evidence="9">DHK-MTPene dioxygenase</shortName>
    </alternativeName>
    <alternativeName>
        <fullName evidence="9">Acireductone dioxygenase (Fe(2+)-requiring)</fullName>
        <shortName evidence="9">ARD'</shortName>
        <shortName evidence="9">Fe-ARD</shortName>
        <ecNumber evidence="9">1.13.11.54</ecNumber>
    </alternativeName>
    <alternativeName>
        <fullName evidence="9">Acireductone dioxygenase (Ni(2+)-requiring)</fullName>
        <shortName evidence="9">ARD</shortName>
        <shortName evidence="9">Ni-ARD</shortName>
        <ecNumber evidence="9">1.13.11.53</ecNumber>
    </alternativeName>
</protein>
<keyword evidence="3 9" id="KW-0028">Amino-acid biosynthesis</keyword>
<gene>
    <name evidence="9" type="primary">mtnD</name>
    <name evidence="10" type="ORF">AKN88_02910</name>
</gene>
<evidence type="ECO:0000256" key="3">
    <source>
        <dbReference type="ARBA" id="ARBA00022605"/>
    </source>
</evidence>
<feature type="binding site" evidence="9">
    <location>
        <position position="103"/>
    </location>
    <ligand>
        <name>Ni(2+)</name>
        <dbReference type="ChEBI" id="CHEBI:49786"/>
    </ligand>
</feature>
<dbReference type="EMBL" id="CP012365">
    <property type="protein sequence ID" value="AKX59004.1"/>
    <property type="molecule type" value="Genomic_DNA"/>
</dbReference>
<evidence type="ECO:0000256" key="5">
    <source>
        <dbReference type="ARBA" id="ARBA00022964"/>
    </source>
</evidence>
<feature type="site" description="May play a role in metal incorporation in vivo" evidence="9">
    <location>
        <position position="96"/>
    </location>
</feature>
<feature type="binding site" evidence="9">
    <location>
        <position position="97"/>
    </location>
    <ligand>
        <name>Fe(2+)</name>
        <dbReference type="ChEBI" id="CHEBI:29033"/>
    </ligand>
</feature>
<evidence type="ECO:0000256" key="9">
    <source>
        <dbReference type="HAMAP-Rule" id="MF_01682"/>
    </source>
</evidence>
<reference evidence="10 11" key="1">
    <citation type="journal article" date="2015" name="Genome Announc.">
        <title>Genome Sequences of Oblitimonas alkaliphila gen. nov. sp. nov. (Proposed), a Novel Bacterium of the Pseudomonadaceae Family.</title>
        <authorList>
            <person name="Lauer A.C."/>
            <person name="Nicholson A.C."/>
            <person name="Humrighouse B.W."/>
            <person name="Emery B."/>
            <person name="Drobish A."/>
            <person name="Juieng P."/>
            <person name="Loparev V."/>
            <person name="McQuiston J.R."/>
        </authorList>
    </citation>
    <scope>NUCLEOTIDE SEQUENCE [LARGE SCALE GENOMIC DNA]</scope>
    <source>
        <strain evidence="10 11">E5571</strain>
    </source>
</reference>
<evidence type="ECO:0000313" key="11">
    <source>
        <dbReference type="Proteomes" id="UP000063953"/>
    </source>
</evidence>
<feature type="binding site" evidence="9">
    <location>
        <position position="141"/>
    </location>
    <ligand>
        <name>Ni(2+)</name>
        <dbReference type="ChEBI" id="CHEBI:49786"/>
    </ligand>
</feature>
<dbReference type="PANTHER" id="PTHR23418:SF0">
    <property type="entry name" value="ACIREDUCTONE DIOXYGENASE"/>
    <property type="match status" value="1"/>
</dbReference>
<keyword evidence="2 9" id="KW-0533">Nickel</keyword>
<dbReference type="PANTHER" id="PTHR23418">
    <property type="entry name" value="ACIREDUCTONE DIOXYGENASE"/>
    <property type="match status" value="1"/>
</dbReference>
<evidence type="ECO:0000256" key="8">
    <source>
        <dbReference type="ARBA" id="ARBA00023167"/>
    </source>
</evidence>
<dbReference type="InterPro" id="IPR004313">
    <property type="entry name" value="ARD"/>
</dbReference>
<dbReference type="GO" id="GO:0005506">
    <property type="term" value="F:iron ion binding"/>
    <property type="evidence" value="ECO:0007669"/>
    <property type="project" value="UniProtKB-UniRule"/>
</dbReference>
<comment type="subunit">
    <text evidence="9">Monomer.</text>
</comment>
<feature type="binding site" evidence="9">
    <location>
        <position position="97"/>
    </location>
    <ligand>
        <name>Ni(2+)</name>
        <dbReference type="ChEBI" id="CHEBI:49786"/>
    </ligand>
</feature>
<dbReference type="RefSeq" id="WP_053099995.1">
    <property type="nucleotide sequence ID" value="NZ_CP012365.1"/>
</dbReference>
<keyword evidence="11" id="KW-1185">Reference proteome</keyword>
<keyword evidence="4 9" id="KW-0479">Metal-binding</keyword>
<dbReference type="STRING" id="1697053.AKN87_04915"/>
<proteinExistence type="inferred from homology"/>
<evidence type="ECO:0000256" key="7">
    <source>
        <dbReference type="ARBA" id="ARBA00023004"/>
    </source>
</evidence>
<evidence type="ECO:0000256" key="6">
    <source>
        <dbReference type="ARBA" id="ARBA00023002"/>
    </source>
</evidence>
<feature type="site" description="May play a role in transmitting local conformational changes" evidence="9">
    <location>
        <position position="102"/>
    </location>
</feature>
<dbReference type="GO" id="GO:0019509">
    <property type="term" value="P:L-methionine salvage from methylthioadenosine"/>
    <property type="evidence" value="ECO:0007669"/>
    <property type="project" value="UniProtKB-UniRule"/>
</dbReference>
<comment type="pathway">
    <text evidence="9">Amino-acid biosynthesis; L-methionine biosynthesis via salvage pathway; L-methionine from S-methyl-5-thio-alpha-D-ribose 1-phosphate: step 5/6.</text>
</comment>
<dbReference type="UniPathway" id="UPA00904">
    <property type="reaction ID" value="UER00878"/>
</dbReference>
<keyword evidence="5 9" id="KW-0223">Dioxygenase</keyword>
<dbReference type="AlphaFoldDB" id="A0A0K1XCL5"/>
<dbReference type="HAMAP" id="MF_01682">
    <property type="entry name" value="Salvage_MtnD"/>
    <property type="match status" value="1"/>
</dbReference>
<dbReference type="GO" id="GO:0016151">
    <property type="term" value="F:nickel cation binding"/>
    <property type="evidence" value="ECO:0007669"/>
    <property type="project" value="UniProtKB-UniRule"/>
</dbReference>
<dbReference type="EC" id="1.13.11.53" evidence="9"/>
<dbReference type="GO" id="GO:0010308">
    <property type="term" value="F:acireductone dioxygenase (Ni2+-requiring) activity"/>
    <property type="evidence" value="ECO:0007669"/>
    <property type="project" value="UniProtKB-UniRule"/>
</dbReference>
<keyword evidence="6 9" id="KW-0560">Oxidoreductase</keyword>
<feature type="binding site" evidence="9">
    <location>
        <position position="141"/>
    </location>
    <ligand>
        <name>Fe(2+)</name>
        <dbReference type="ChEBI" id="CHEBI:29033"/>
    </ligand>
</feature>
<evidence type="ECO:0000256" key="2">
    <source>
        <dbReference type="ARBA" id="ARBA00022596"/>
    </source>
</evidence>
<dbReference type="CDD" id="cd02232">
    <property type="entry name" value="cupin_ARD"/>
    <property type="match status" value="1"/>
</dbReference>
<evidence type="ECO:0000313" key="10">
    <source>
        <dbReference type="EMBL" id="AKX59004.1"/>
    </source>
</evidence>
<dbReference type="Proteomes" id="UP000063953">
    <property type="component" value="Chromosome"/>
</dbReference>
<sequence length="183" mass="20746">MSCLAIYLSNEPIQPIKLLNHLEDIQTELGKVGVRFEQWQTVSSIQAGADPAAVLAAYAEPIQRLQQEQGYQTVDVISMDEKHPERETLRQKFLSEHQHAEDEVRFFVAGQGLFSLHIADLVYVVLCRRGDLISVPAGVKHWFDMGERPHFVAVRLFNNPEGWVANFSGDAIADDFPRLEDFL</sequence>
<dbReference type="GO" id="GO:0010309">
    <property type="term" value="F:acireductone dioxygenase [iron(II)-requiring] activity"/>
    <property type="evidence" value="ECO:0007669"/>
    <property type="project" value="UniProtKB-UniRule"/>
</dbReference>
<comment type="cofactor">
    <cofactor evidence="9">
        <name>Ni(2+)</name>
        <dbReference type="ChEBI" id="CHEBI:49786"/>
    </cofactor>
    <text evidence="9">Binds 1 nickel ion per monomer.</text>
</comment>
<dbReference type="EC" id="1.13.11.54" evidence="9"/>
<comment type="function">
    <text evidence="9">Catalyzes 2 different reactions between oxygene and the acireductone 1,2-dihydroxy-3-keto-5-methylthiopentene (DHK-MTPene) depending upon the metal bound in the active site. Fe-containing acireductone dioxygenase (Fe-ARD) produces formate and 2-keto-4-methylthiobutyrate (KMTB), the alpha-ketoacid precursor of methionine in the methionine recycle pathway. Ni-containing acireductone dioxygenase (Ni-ARD) produces methylthiopropionate, carbon monoxide and formate, and does not lie on the methionine recycle pathway.</text>
</comment>
<dbReference type="InterPro" id="IPR011051">
    <property type="entry name" value="RmlC_Cupin_sf"/>
</dbReference>
<dbReference type="InterPro" id="IPR023956">
    <property type="entry name" value="ARD_bac"/>
</dbReference>
<name>A0A0K1XCL5_9GAMM</name>
<comment type="cofactor">
    <cofactor evidence="9">
        <name>Fe(2+)</name>
        <dbReference type="ChEBI" id="CHEBI:29033"/>
    </cofactor>
    <text evidence="9">Binds 1 Fe(2+) cation per monomer.</text>
</comment>
<dbReference type="Gene3D" id="2.60.120.10">
    <property type="entry name" value="Jelly Rolls"/>
    <property type="match status" value="1"/>
</dbReference>
<keyword evidence="8 9" id="KW-0486">Methionine biosynthesis</keyword>
<accession>A0A0K1XCL5</accession>
<comment type="catalytic activity">
    <reaction evidence="1 9">
        <text>1,2-dihydroxy-5-(methylsulfanyl)pent-1-en-3-one + O2 = 4-methylsulfanyl-2-oxobutanoate + formate + 2 H(+)</text>
        <dbReference type="Rhea" id="RHEA:24504"/>
        <dbReference type="ChEBI" id="CHEBI:15378"/>
        <dbReference type="ChEBI" id="CHEBI:15379"/>
        <dbReference type="ChEBI" id="CHEBI:15740"/>
        <dbReference type="ChEBI" id="CHEBI:16723"/>
        <dbReference type="ChEBI" id="CHEBI:49252"/>
        <dbReference type="EC" id="1.13.11.54"/>
    </reaction>
</comment>
<dbReference type="Pfam" id="PF03079">
    <property type="entry name" value="ARD"/>
    <property type="match status" value="1"/>
</dbReference>
<feature type="site" description="Important to generate the dianion" evidence="9">
    <location>
        <position position="105"/>
    </location>
</feature>
<feature type="binding site" evidence="9">
    <location>
        <position position="103"/>
    </location>
    <ligand>
        <name>Fe(2+)</name>
        <dbReference type="ChEBI" id="CHEBI:29033"/>
    </ligand>
</feature>
<feature type="binding site" evidence="9">
    <location>
        <position position="99"/>
    </location>
    <ligand>
        <name>Ni(2+)</name>
        <dbReference type="ChEBI" id="CHEBI:49786"/>
    </ligand>
</feature>
<evidence type="ECO:0000256" key="4">
    <source>
        <dbReference type="ARBA" id="ARBA00022723"/>
    </source>
</evidence>
<dbReference type="SUPFAM" id="SSF51182">
    <property type="entry name" value="RmlC-like cupins"/>
    <property type="match status" value="1"/>
</dbReference>
<keyword evidence="7 9" id="KW-0408">Iron</keyword>
<feature type="binding site" evidence="9">
    <location>
        <position position="99"/>
    </location>
    <ligand>
        <name>Fe(2+)</name>
        <dbReference type="ChEBI" id="CHEBI:29033"/>
    </ligand>
</feature>